<keyword evidence="1" id="KW-1133">Transmembrane helix</keyword>
<gene>
    <name evidence="2" type="ORF">C5O25_03880</name>
</gene>
<keyword evidence="1" id="KW-0472">Membrane</keyword>
<accession>A0A2V1IXH4</accession>
<feature type="transmembrane region" description="Helical" evidence="1">
    <location>
        <begin position="126"/>
        <end position="147"/>
    </location>
</feature>
<feature type="transmembrane region" description="Helical" evidence="1">
    <location>
        <begin position="167"/>
        <end position="187"/>
    </location>
</feature>
<protein>
    <submittedName>
        <fullName evidence="2">Uncharacterized protein</fullName>
    </submittedName>
</protein>
<proteinExistence type="predicted"/>
<dbReference type="EMBL" id="PUBV01000005">
    <property type="protein sequence ID" value="PWB08675.1"/>
    <property type="molecule type" value="Genomic_DNA"/>
</dbReference>
<keyword evidence="1" id="KW-0812">Transmembrane</keyword>
<organism evidence="2 3">
    <name type="scientific">Paramuribaculum intestinale</name>
    <dbReference type="NCBI Taxonomy" id="2094151"/>
    <lineage>
        <taxon>Bacteria</taxon>
        <taxon>Pseudomonadati</taxon>
        <taxon>Bacteroidota</taxon>
        <taxon>Bacteroidia</taxon>
        <taxon>Bacteroidales</taxon>
        <taxon>Muribaculaceae</taxon>
        <taxon>Paramuribaculum</taxon>
    </lineage>
</organism>
<evidence type="ECO:0000313" key="3">
    <source>
        <dbReference type="Proteomes" id="UP000244925"/>
    </source>
</evidence>
<evidence type="ECO:0000313" key="2">
    <source>
        <dbReference type="EMBL" id="PWB08675.1"/>
    </source>
</evidence>
<comment type="caution">
    <text evidence="2">The sequence shown here is derived from an EMBL/GenBank/DDBJ whole genome shotgun (WGS) entry which is preliminary data.</text>
</comment>
<keyword evidence="3" id="KW-1185">Reference proteome</keyword>
<reference evidence="3" key="1">
    <citation type="submission" date="2018-02" db="EMBL/GenBank/DDBJ databases">
        <authorList>
            <person name="Clavel T."/>
            <person name="Strowig T."/>
        </authorList>
    </citation>
    <scope>NUCLEOTIDE SEQUENCE [LARGE SCALE GENOMIC DNA]</scope>
    <source>
        <strain evidence="3">DSM 100764</strain>
    </source>
</reference>
<sequence>MGHDGRRHTRRHLLAADHTRHKPTYIMNPANDNSRIKDASRKVADKVLRSDSLIFTFLRSVVSSQAASWSDMIVRMVMFAFVLQSVDPFYRSNISVACGALVGGIVNCTINYRFTFHAAGQSVKAVIVKYALVWTGSLLLNMYGTTFTCEALSRWQFLNDIGFTPDGIFAASTLAVSLLVSWFWNFALQRYFVYRPSAFDPWAIRIVDAFTFKHKNN</sequence>
<dbReference type="AlphaFoldDB" id="A0A2V1IXH4"/>
<evidence type="ECO:0000256" key="1">
    <source>
        <dbReference type="SAM" id="Phobius"/>
    </source>
</evidence>
<name>A0A2V1IXH4_9BACT</name>
<dbReference type="Proteomes" id="UP000244925">
    <property type="component" value="Unassembled WGS sequence"/>
</dbReference>